<evidence type="ECO:0000313" key="5">
    <source>
        <dbReference type="Proteomes" id="UP000062768"/>
    </source>
</evidence>
<feature type="region of interest" description="Disordered" evidence="1">
    <location>
        <begin position="28"/>
        <end position="94"/>
    </location>
</feature>
<reference evidence="3" key="2">
    <citation type="submission" date="2014-09" db="EMBL/GenBank/DDBJ databases">
        <authorList>
            <person name="Bishop-Lilly K.A."/>
            <person name="Broomall S.M."/>
            <person name="Chain P.S."/>
            <person name="Chertkov O."/>
            <person name="Coyne S.R."/>
            <person name="Daligault H.E."/>
            <person name="Davenport K.W."/>
            <person name="Erkkila T."/>
            <person name="Frey K.G."/>
            <person name="Gibbons H.S."/>
            <person name="Gu W."/>
            <person name="Jaissle J."/>
            <person name="Johnson S.L."/>
            <person name="Koroleva G.I."/>
            <person name="Ladner J.T."/>
            <person name="Lo C.-C."/>
            <person name="Minogue T.D."/>
            <person name="Munk C."/>
            <person name="Palacios G.F."/>
            <person name="Redden C.L."/>
            <person name="Rosenzweig C.N."/>
            <person name="Scholz M.B."/>
            <person name="Teshima H."/>
            <person name="Xu Y."/>
        </authorList>
    </citation>
    <scope>NUCLEOTIDE SEQUENCE</scope>
    <source>
        <strain evidence="3">Mb9</strain>
    </source>
</reference>
<evidence type="ECO:0000256" key="1">
    <source>
        <dbReference type="SAM" id="MobiDB-lite"/>
    </source>
</evidence>
<name>A0A089ZVQ9_METFO</name>
<dbReference type="AlphaFoldDB" id="A0A089ZVQ9"/>
<dbReference type="OrthoDB" id="384277at2157"/>
<evidence type="ECO:0000313" key="3">
    <source>
        <dbReference type="EMBL" id="CEL23924.1"/>
    </source>
</evidence>
<dbReference type="GeneID" id="26738540"/>
<evidence type="ECO:0000313" key="2">
    <source>
        <dbReference type="EMBL" id="AIS32864.1"/>
    </source>
</evidence>
<dbReference type="RefSeq" id="WP_048085689.1">
    <property type="nucleotide sequence ID" value="NZ_CP006933.1"/>
</dbReference>
<proteinExistence type="predicted"/>
<feature type="compositionally biased region" description="Basic and acidic residues" evidence="1">
    <location>
        <begin position="58"/>
        <end position="67"/>
    </location>
</feature>
<dbReference type="PATRIC" id="fig|2162.10.peg.282"/>
<keyword evidence="5" id="KW-1185">Reference proteome</keyword>
<gene>
    <name evidence="2" type="ORF">BRM9_2062</name>
    <name evidence="3" type="ORF">MB9_0275</name>
</gene>
<dbReference type="EMBL" id="LN734822">
    <property type="protein sequence ID" value="CEL23924.1"/>
    <property type="molecule type" value="Genomic_DNA"/>
</dbReference>
<sequence>MNTVEVEVLRREAMEEEKEEIERIRKKYRERQKQGNPQNPIIDQEKQALIKKAQQQEQQEKEQLLKKYRERQKHGNQQTPIIDQEKQALIKKAQQQEQQEKELLLKKYQQRKPQKADPSTNYLENKDLPESNEELIVNDNLKEFGRGDRELKAEKIEWEEEISEELKLDRSALLAKYNLKDVNDDVEEILHRFDQSVYDEDVEKIEKKLTDRITTSALSHPKVQWVNVLVFFNEGELEGNIKIFAEYADKGLLNRIRSENNERRLEFELIQAALYEVWDVFTTLGINIDDLDSKLDVEVELDRA</sequence>
<dbReference type="KEGG" id="mfc:BRM9_2062"/>
<reference evidence="2" key="1">
    <citation type="submission" date="2013-12" db="EMBL/GenBank/DDBJ databases">
        <title>The complete genome sequence of Methanobacterium sp. BRM9.</title>
        <authorList>
            <consortium name="Pastoral Greenhouse Gas Research Consortium"/>
            <person name="Kelly W.J."/>
            <person name="Leahy S.C."/>
            <person name="Perry R."/>
            <person name="Li D."/>
            <person name="Altermann E."/>
            <person name="Lambie S.C."/>
            <person name="Attwood G.T."/>
        </authorList>
    </citation>
    <scope>NUCLEOTIDE SEQUENCE [LARGE SCALE GENOMIC DNA]</scope>
    <source>
        <strain evidence="2">BRM9</strain>
    </source>
</reference>
<organism evidence="2 4">
    <name type="scientific">Methanobacterium formicicum</name>
    <dbReference type="NCBI Taxonomy" id="2162"/>
    <lineage>
        <taxon>Archaea</taxon>
        <taxon>Methanobacteriati</taxon>
        <taxon>Methanobacteriota</taxon>
        <taxon>Methanomada group</taxon>
        <taxon>Methanobacteria</taxon>
        <taxon>Methanobacteriales</taxon>
        <taxon>Methanobacteriaceae</taxon>
        <taxon>Methanobacterium</taxon>
    </lineage>
</organism>
<accession>A0A089ZVQ9</accession>
<dbReference type="Proteomes" id="UP000029661">
    <property type="component" value="Chromosome"/>
</dbReference>
<dbReference type="EMBL" id="CP006933">
    <property type="protein sequence ID" value="AIS32864.1"/>
    <property type="molecule type" value="Genomic_DNA"/>
</dbReference>
<dbReference type="Proteomes" id="UP000062768">
    <property type="component" value="Chromosome I"/>
</dbReference>
<evidence type="ECO:0000313" key="4">
    <source>
        <dbReference type="Proteomes" id="UP000029661"/>
    </source>
</evidence>
<protein>
    <submittedName>
        <fullName evidence="2">Uncharacterized protein</fullName>
    </submittedName>
</protein>